<dbReference type="AlphaFoldDB" id="A0A061H556"/>
<feature type="chain" id="PRO_5001599658" evidence="1">
    <location>
        <begin position="28"/>
        <end position="143"/>
    </location>
</feature>
<proteinExistence type="predicted"/>
<evidence type="ECO:0000256" key="1">
    <source>
        <dbReference type="SAM" id="SignalP"/>
    </source>
</evidence>
<dbReference type="GeneID" id="19318807"/>
<organism evidence="2 3">
    <name type="scientific">Pseudozyma flocculosa PF-1</name>
    <dbReference type="NCBI Taxonomy" id="1277687"/>
    <lineage>
        <taxon>Eukaryota</taxon>
        <taxon>Fungi</taxon>
        <taxon>Dikarya</taxon>
        <taxon>Basidiomycota</taxon>
        <taxon>Ustilaginomycotina</taxon>
        <taxon>Ustilaginomycetes</taxon>
        <taxon>Ustilaginales</taxon>
        <taxon>Ustilaginaceae</taxon>
        <taxon>Pseudozyma</taxon>
    </lineage>
</organism>
<protein>
    <submittedName>
        <fullName evidence="2">Uncharacterized protein</fullName>
    </submittedName>
</protein>
<dbReference type="Proteomes" id="UP000053664">
    <property type="component" value="Unassembled WGS sequence"/>
</dbReference>
<dbReference type="HOGENOM" id="CLU_1807063_0_0_1"/>
<evidence type="ECO:0000313" key="3">
    <source>
        <dbReference type="Proteomes" id="UP000053664"/>
    </source>
</evidence>
<accession>A0A061H556</accession>
<dbReference type="EMBL" id="KE361638">
    <property type="protein sequence ID" value="EPQ27569.1"/>
    <property type="molecule type" value="Genomic_DNA"/>
</dbReference>
<keyword evidence="1" id="KW-0732">Signal</keyword>
<sequence length="143" mass="15780">MKCFSIVNHLTLLASLATLFYADRIQCDKVMGFQIIVPYGKLEIWEGPFADYLTFEGTDGASKWDIQKYGGAGNIVSLTGVTNVGDRQYCRNTVRNLFEACKEMLLGESGATEPFHVGKYWLVAGLIAFGRRKKGTNQLSLGG</sequence>
<evidence type="ECO:0000313" key="2">
    <source>
        <dbReference type="EMBL" id="EPQ27569.1"/>
    </source>
</evidence>
<feature type="signal peptide" evidence="1">
    <location>
        <begin position="1"/>
        <end position="27"/>
    </location>
</feature>
<gene>
    <name evidence="2" type="ORF">PFL1_04707</name>
</gene>
<dbReference type="RefSeq" id="XP_007880426.1">
    <property type="nucleotide sequence ID" value="XM_007882235.1"/>
</dbReference>
<name>A0A061H556_9BASI</name>
<dbReference type="KEGG" id="pfp:PFL1_04707"/>
<reference evidence="2 3" key="1">
    <citation type="journal article" date="2013" name="Plant Cell">
        <title>The transition from a phytopathogenic smut ancestor to an anamorphic biocontrol agent deciphered by comparative whole-genome analysis.</title>
        <authorList>
            <person name="Lefebvre F."/>
            <person name="Joly D.L."/>
            <person name="Labbe C."/>
            <person name="Teichmann B."/>
            <person name="Linning R."/>
            <person name="Belzile F."/>
            <person name="Bakkeren G."/>
            <person name="Belanger R.R."/>
        </authorList>
    </citation>
    <scope>NUCLEOTIDE SEQUENCE [LARGE SCALE GENOMIC DNA]</scope>
    <source>
        <strain evidence="2 3">PF-1</strain>
    </source>
</reference>